<dbReference type="AlphaFoldDB" id="A0A0E9VJJ6"/>
<accession>A0A0E9VJJ6</accession>
<reference evidence="1" key="2">
    <citation type="journal article" date="2015" name="Fish Shellfish Immunol.">
        <title>Early steps in the European eel (Anguilla anguilla)-Vibrio vulnificus interaction in the gills: Role of the RtxA13 toxin.</title>
        <authorList>
            <person name="Callol A."/>
            <person name="Pajuelo D."/>
            <person name="Ebbesson L."/>
            <person name="Teles M."/>
            <person name="MacKenzie S."/>
            <person name="Amaro C."/>
        </authorList>
    </citation>
    <scope>NUCLEOTIDE SEQUENCE</scope>
</reference>
<proteinExistence type="predicted"/>
<protein>
    <submittedName>
        <fullName evidence="1">Uncharacterized protein</fullName>
    </submittedName>
</protein>
<reference evidence="1" key="1">
    <citation type="submission" date="2014-11" db="EMBL/GenBank/DDBJ databases">
        <authorList>
            <person name="Amaro Gonzalez C."/>
        </authorList>
    </citation>
    <scope>NUCLEOTIDE SEQUENCE</scope>
</reference>
<dbReference type="EMBL" id="GBXM01030355">
    <property type="protein sequence ID" value="JAH78222.1"/>
    <property type="molecule type" value="Transcribed_RNA"/>
</dbReference>
<name>A0A0E9VJJ6_ANGAN</name>
<sequence length="51" mass="5760">MSQEEVTCLCEGVCVDACKCSPVKAACFSTVVIIQYRARNMKKKRNFVRKS</sequence>
<evidence type="ECO:0000313" key="1">
    <source>
        <dbReference type="EMBL" id="JAH78222.1"/>
    </source>
</evidence>
<organism evidence="1">
    <name type="scientific">Anguilla anguilla</name>
    <name type="common">European freshwater eel</name>
    <name type="synonym">Muraena anguilla</name>
    <dbReference type="NCBI Taxonomy" id="7936"/>
    <lineage>
        <taxon>Eukaryota</taxon>
        <taxon>Metazoa</taxon>
        <taxon>Chordata</taxon>
        <taxon>Craniata</taxon>
        <taxon>Vertebrata</taxon>
        <taxon>Euteleostomi</taxon>
        <taxon>Actinopterygii</taxon>
        <taxon>Neopterygii</taxon>
        <taxon>Teleostei</taxon>
        <taxon>Anguilliformes</taxon>
        <taxon>Anguillidae</taxon>
        <taxon>Anguilla</taxon>
    </lineage>
</organism>